<dbReference type="Gene3D" id="3.30.300.90">
    <property type="entry name" value="BolA-like"/>
    <property type="match status" value="1"/>
</dbReference>
<dbReference type="AlphaFoldDB" id="A0A4P9Y5Q3"/>
<dbReference type="Proteomes" id="UP000267251">
    <property type="component" value="Unassembled WGS sequence"/>
</dbReference>
<name>A0A4P9Y5Q3_9FUNG</name>
<dbReference type="InterPro" id="IPR002634">
    <property type="entry name" value="BolA"/>
</dbReference>
<dbReference type="PIRSF" id="PIRSF003113">
    <property type="entry name" value="BolA"/>
    <property type="match status" value="1"/>
</dbReference>
<feature type="non-terminal residue" evidence="2">
    <location>
        <position position="1"/>
    </location>
</feature>
<comment type="similarity">
    <text evidence="1">Belongs to the BolA/IbaG family.</text>
</comment>
<gene>
    <name evidence="2" type="ORF">BJ684DRAFT_9917</name>
</gene>
<dbReference type="PANTHER" id="PTHR46230">
    <property type="match status" value="1"/>
</dbReference>
<dbReference type="GO" id="GO:0016226">
    <property type="term" value="P:iron-sulfur cluster assembly"/>
    <property type="evidence" value="ECO:0007669"/>
    <property type="project" value="TreeGrafter"/>
</dbReference>
<evidence type="ECO:0000313" key="3">
    <source>
        <dbReference type="Proteomes" id="UP000267251"/>
    </source>
</evidence>
<accession>A0A4P9Y5Q3</accession>
<reference evidence="3" key="1">
    <citation type="journal article" date="2018" name="Nat. Microbiol.">
        <title>Leveraging single-cell genomics to expand the fungal tree of life.</title>
        <authorList>
            <person name="Ahrendt S.R."/>
            <person name="Quandt C.A."/>
            <person name="Ciobanu D."/>
            <person name="Clum A."/>
            <person name="Salamov A."/>
            <person name="Andreopoulos B."/>
            <person name="Cheng J.F."/>
            <person name="Woyke T."/>
            <person name="Pelin A."/>
            <person name="Henrissat B."/>
            <person name="Reynolds N.K."/>
            <person name="Benny G.L."/>
            <person name="Smith M.E."/>
            <person name="James T.Y."/>
            <person name="Grigoriev I.V."/>
        </authorList>
    </citation>
    <scope>NUCLEOTIDE SEQUENCE [LARGE SCALE GENOMIC DNA]</scope>
</reference>
<sequence length="84" mass="9211">IQASLAPTSLDIVNDSASHAHHDAMRGNTSPETHFTITVVSEAFQGKGLVQRHRMVHKLLQEEMDAGLHALVLNTKTPKEMGQE</sequence>
<dbReference type="SUPFAM" id="SSF82657">
    <property type="entry name" value="BolA-like"/>
    <property type="match status" value="1"/>
</dbReference>
<proteinExistence type="inferred from homology"/>
<dbReference type="PANTHER" id="PTHR46230:SF7">
    <property type="entry name" value="BOLA-LIKE PROTEIN 1"/>
    <property type="match status" value="1"/>
</dbReference>
<dbReference type="InterPro" id="IPR036065">
    <property type="entry name" value="BolA-like_sf"/>
</dbReference>
<evidence type="ECO:0000256" key="1">
    <source>
        <dbReference type="RuleBase" id="RU003860"/>
    </source>
</evidence>
<dbReference type="OrthoDB" id="411584at2759"/>
<dbReference type="Pfam" id="PF01722">
    <property type="entry name" value="BolA"/>
    <property type="match status" value="1"/>
</dbReference>
<dbReference type="EMBL" id="KZ987998">
    <property type="protein sequence ID" value="RKP13531.1"/>
    <property type="molecule type" value="Genomic_DNA"/>
</dbReference>
<evidence type="ECO:0000313" key="2">
    <source>
        <dbReference type="EMBL" id="RKP13531.1"/>
    </source>
</evidence>
<organism evidence="2 3">
    <name type="scientific">Piptocephalis cylindrospora</name>
    <dbReference type="NCBI Taxonomy" id="1907219"/>
    <lineage>
        <taxon>Eukaryota</taxon>
        <taxon>Fungi</taxon>
        <taxon>Fungi incertae sedis</taxon>
        <taxon>Zoopagomycota</taxon>
        <taxon>Zoopagomycotina</taxon>
        <taxon>Zoopagomycetes</taxon>
        <taxon>Zoopagales</taxon>
        <taxon>Piptocephalidaceae</taxon>
        <taxon>Piptocephalis</taxon>
    </lineage>
</organism>
<protein>
    <submittedName>
        <fullName evidence="2">Bola protein</fullName>
    </submittedName>
</protein>
<keyword evidence="3" id="KW-1185">Reference proteome</keyword>